<reference evidence="3" key="1">
    <citation type="submission" date="2020-01" db="EMBL/GenBank/DDBJ databases">
        <authorList>
            <person name="Mishra B."/>
        </authorList>
    </citation>
    <scope>NUCLEOTIDE SEQUENCE [LARGE SCALE GENOMIC DNA]</scope>
</reference>
<dbReference type="InterPro" id="IPR029058">
    <property type="entry name" value="AB_hydrolase_fold"/>
</dbReference>
<dbReference type="InterPro" id="IPR045889">
    <property type="entry name" value="MES/HNL"/>
</dbReference>
<organism evidence="3 4">
    <name type="scientific">Microthlaspi erraticum</name>
    <dbReference type="NCBI Taxonomy" id="1685480"/>
    <lineage>
        <taxon>Eukaryota</taxon>
        <taxon>Viridiplantae</taxon>
        <taxon>Streptophyta</taxon>
        <taxon>Embryophyta</taxon>
        <taxon>Tracheophyta</taxon>
        <taxon>Spermatophyta</taxon>
        <taxon>Magnoliopsida</taxon>
        <taxon>eudicotyledons</taxon>
        <taxon>Gunneridae</taxon>
        <taxon>Pentapetalae</taxon>
        <taxon>rosids</taxon>
        <taxon>malvids</taxon>
        <taxon>Brassicales</taxon>
        <taxon>Brassicaceae</taxon>
        <taxon>Coluteocarpeae</taxon>
        <taxon>Microthlaspi</taxon>
    </lineage>
</organism>
<feature type="domain" description="AB hydrolase-1" evidence="2">
    <location>
        <begin position="16"/>
        <end position="249"/>
    </location>
</feature>
<dbReference type="Proteomes" id="UP000467841">
    <property type="component" value="Unassembled WGS sequence"/>
</dbReference>
<evidence type="ECO:0000259" key="2">
    <source>
        <dbReference type="Pfam" id="PF12697"/>
    </source>
</evidence>
<dbReference type="FunFam" id="3.40.50.1820:FF:000025">
    <property type="entry name" value="putative methylesterase 11, chloroplastic"/>
    <property type="match status" value="1"/>
</dbReference>
<keyword evidence="1" id="KW-0378">Hydrolase</keyword>
<dbReference type="Pfam" id="PF12697">
    <property type="entry name" value="Abhydrolase_6"/>
    <property type="match status" value="1"/>
</dbReference>
<dbReference type="GO" id="GO:0080030">
    <property type="term" value="F:methyl indole-3-acetate esterase activity"/>
    <property type="evidence" value="ECO:0007669"/>
    <property type="project" value="TreeGrafter"/>
</dbReference>
<accession>A0A6D2IEX4</accession>
<dbReference type="OrthoDB" id="1263307at2759"/>
<gene>
    <name evidence="3" type="ORF">MERR_LOCUS10997</name>
</gene>
<dbReference type="GO" id="GO:0080031">
    <property type="term" value="F:methyl salicylate esterase activity"/>
    <property type="evidence" value="ECO:0007669"/>
    <property type="project" value="TreeGrafter"/>
</dbReference>
<dbReference type="PANTHER" id="PTHR10992:SF1026">
    <property type="entry name" value="PFDCC METHYLESTERASE MES16"/>
    <property type="match status" value="1"/>
</dbReference>
<sequence length="265" mass="29178">MGGEGGGDSGDSVIHFVFVHGASHGAWCWYKLTTLLDAAGFKSTTVDLTGAGINLTDSNTVFDPDHYNFPLFSLLSDLPPHHKVILVGHSMGGGSVTAALCKFPDKISMAVYLAAYMVQPGSASSTHNSPMHLGEEDIWEYIYGEGVNETPTGVIMKEQFIRHRYYSQSPLEDVTLASKLLRPAPVRAFLGFDKLSANPAAEKIPRVCIKTAKDNQFSMLRQDRMVENWPPSQVYVLEESDHSPFFSVPTTLFIYLLRAISFLQS</sequence>
<evidence type="ECO:0000256" key="1">
    <source>
        <dbReference type="ARBA" id="ARBA00022801"/>
    </source>
</evidence>
<dbReference type="Gene3D" id="3.40.50.1820">
    <property type="entry name" value="alpha/beta hydrolase"/>
    <property type="match status" value="1"/>
</dbReference>
<protein>
    <recommendedName>
        <fullName evidence="2">AB hydrolase-1 domain-containing protein</fullName>
    </recommendedName>
</protein>
<evidence type="ECO:0000313" key="4">
    <source>
        <dbReference type="Proteomes" id="UP000467841"/>
    </source>
</evidence>
<keyword evidence="4" id="KW-1185">Reference proteome</keyword>
<dbReference type="InterPro" id="IPR000073">
    <property type="entry name" value="AB_hydrolase_1"/>
</dbReference>
<dbReference type="SUPFAM" id="SSF53474">
    <property type="entry name" value="alpha/beta-Hydrolases"/>
    <property type="match status" value="1"/>
</dbReference>
<evidence type="ECO:0000313" key="3">
    <source>
        <dbReference type="EMBL" id="CAA7023762.1"/>
    </source>
</evidence>
<dbReference type="PANTHER" id="PTHR10992">
    <property type="entry name" value="METHYLESTERASE FAMILY MEMBER"/>
    <property type="match status" value="1"/>
</dbReference>
<dbReference type="GO" id="GO:0080032">
    <property type="term" value="F:methyl jasmonate esterase activity"/>
    <property type="evidence" value="ECO:0007669"/>
    <property type="project" value="TreeGrafter"/>
</dbReference>
<dbReference type="GO" id="GO:0009696">
    <property type="term" value="P:salicylic acid metabolic process"/>
    <property type="evidence" value="ECO:0007669"/>
    <property type="project" value="TreeGrafter"/>
</dbReference>
<comment type="caution">
    <text evidence="3">The sequence shown here is derived from an EMBL/GenBank/DDBJ whole genome shotgun (WGS) entry which is preliminary data.</text>
</comment>
<dbReference type="EMBL" id="CACVBM020000821">
    <property type="protein sequence ID" value="CAA7023762.1"/>
    <property type="molecule type" value="Genomic_DNA"/>
</dbReference>
<name>A0A6D2IEX4_9BRAS</name>
<proteinExistence type="predicted"/>
<dbReference type="GO" id="GO:0009694">
    <property type="term" value="P:jasmonic acid metabolic process"/>
    <property type="evidence" value="ECO:0007669"/>
    <property type="project" value="TreeGrafter"/>
</dbReference>
<dbReference type="AlphaFoldDB" id="A0A6D2IEX4"/>